<feature type="region of interest" description="Disordered" evidence="12">
    <location>
        <begin position="1378"/>
        <end position="1445"/>
    </location>
</feature>
<keyword evidence="9" id="KW-0460">Magnesium</keyword>
<dbReference type="PANTHER" id="PTHR46999">
    <property type="entry name" value="ALPHA-GLUCAN WATER DIKINASE 1, CHLOROPLASTIC-RELATED"/>
    <property type="match status" value="1"/>
</dbReference>
<keyword evidence="3" id="KW-0479">Metal-binding</keyword>
<evidence type="ECO:0000256" key="5">
    <source>
        <dbReference type="ARBA" id="ARBA00022771"/>
    </source>
</evidence>
<feature type="coiled-coil region" evidence="11">
    <location>
        <begin position="404"/>
        <end position="431"/>
    </location>
</feature>
<feature type="coiled-coil region" evidence="11">
    <location>
        <begin position="1538"/>
        <end position="1579"/>
    </location>
</feature>
<feature type="compositionally biased region" description="Basic residues" evidence="12">
    <location>
        <begin position="1395"/>
        <end position="1411"/>
    </location>
</feature>
<dbReference type="InterPro" id="IPR054481">
    <property type="entry name" value="GWD1_pHisD"/>
</dbReference>
<keyword evidence="7" id="KW-0862">Zinc</keyword>
<dbReference type="GO" id="GO:0016853">
    <property type="term" value="F:isomerase activity"/>
    <property type="evidence" value="ECO:0007669"/>
    <property type="project" value="UniProtKB-KW"/>
</dbReference>
<comment type="cofactor">
    <cofactor evidence="1">
        <name>Mg(2+)</name>
        <dbReference type="ChEBI" id="CHEBI:18420"/>
    </cofactor>
</comment>
<keyword evidence="11" id="KW-0175">Coiled coil</keyword>
<keyword evidence="2" id="KW-0808">Transferase</keyword>
<keyword evidence="6" id="KW-0418">Kinase</keyword>
<evidence type="ECO:0000313" key="16">
    <source>
        <dbReference type="Proteomes" id="UP001152797"/>
    </source>
</evidence>
<reference evidence="15 16" key="2">
    <citation type="submission" date="2024-05" db="EMBL/GenBank/DDBJ databases">
        <authorList>
            <person name="Chen Y."/>
            <person name="Shah S."/>
            <person name="Dougan E. K."/>
            <person name="Thang M."/>
            <person name="Chan C."/>
        </authorList>
    </citation>
    <scope>NUCLEOTIDE SEQUENCE [LARGE SCALE GENOMIC DNA]</scope>
</reference>
<dbReference type="Proteomes" id="UP001152797">
    <property type="component" value="Unassembled WGS sequence"/>
</dbReference>
<reference evidence="14" key="1">
    <citation type="submission" date="2022-10" db="EMBL/GenBank/DDBJ databases">
        <authorList>
            <person name="Chen Y."/>
            <person name="Dougan E. K."/>
            <person name="Chan C."/>
            <person name="Rhodes N."/>
            <person name="Thang M."/>
        </authorList>
    </citation>
    <scope>NUCLEOTIDE SEQUENCE</scope>
</reference>
<dbReference type="EMBL" id="CAMXCT020002303">
    <property type="protein sequence ID" value="CAL1150583.1"/>
    <property type="molecule type" value="Genomic_DNA"/>
</dbReference>
<dbReference type="PANTHER" id="PTHR46999:SF1">
    <property type="entry name" value="ALPHA-GLUCAN WATER DIKINASE 1, CHLOROPLASTIC"/>
    <property type="match status" value="1"/>
</dbReference>
<dbReference type="EMBL" id="CAMXCT010002303">
    <property type="protein sequence ID" value="CAI3997208.1"/>
    <property type="molecule type" value="Genomic_DNA"/>
</dbReference>
<feature type="domain" description="RanBP2-type" evidence="13">
    <location>
        <begin position="1324"/>
        <end position="1343"/>
    </location>
</feature>
<sequence>MIAAQLGKCSINVDVVSEPNDEGGWMVFEITATGFGSGDMFLHWGVGKQSAEEWIVPVEIQARTQPAAARVPGALQTAFPAPDGQNVRKVRLEINTDANLKGCQFVLHKKPNEWLKNGATNFLIDFSKVAESRSFRNLVAAASGEASAKVSCYSSSGVEVAIIAAAKGGSCEVQAIVRTERDLVLQYGPAGKDHRWTSSSRLNLEKAPGGVSKGLIKIDGQNLNKYLMFVLHDPSVNQWLKDAGRDFAFELPEELCKVKPPEAPKESFEPAPRLQRRASKLFSTFVEEVQRAEPDAKTTSWQVPGTNIEVVLLATSVEEECQLHVLVHCSTELVIQYGPAGKDRAWKSSKRAPLVRSGTDKFEVSFTIPAAEVDTYIMFVLHDGAANRWIKHGPHDFEFELPRHEEWDRARREAEARSEEEARQADAVKNQFLEGRRQREARADISFTSFALQGDFGTMDVACISEGEHKAKVEIRAWLNPRLGECLLHFGVFEKPQSRQWTSATHIKSVQWPADLTKVDEKACRMKLQKMEGGIHGIDLAVTAHAEKEDSETLIEPDIGGFGFVLKTMHGDTWIKPTDGGDATVRFSSKGRWKGPWAQVADKIVEQETTWNQMSLKRRYENCLDFLDQWEKNSQGLQMRRLASWTTLVQVDSSKAVWSRMPSMPLIEMSNEEETNEEFWSWIFVWQRFSFQQLLTWERNTCTQPRMLAATTNQITQRLAELWKSTASCRLWIRWTLSTMGRGGSAGQQIRDEILVIMHAHNIKEIHGTYYEQWHQKLHNNTTPADIGICRAIIAYLRGGGDMGSYWRVLGEHGITKEHLTSYSRPITTEPYMVQTDVGRLINDFERYLAILRNVHDALDLQLALDHAKGCLPGHVQGKLQDICNMGGTGFNNLDEGHGKFMKISSGRDELLAILNNKGTDPSVIKQLLVIDYTLETQQSVLVQGLTSETRLPQLCGQLRALLTALVGHLPQEDELQALLADWTTFSDSCSQKRWNSPEESALLLKALCDRTSRVVGELSDKCQTMMGWRLSPKAAFLGTAIDAPKKNIDVFVDEVLRGTSLMAVSLILQRMEPVLRDLAHLPPWQMISPIDKPIKGVLQLIDKMTGVQGEVFHTPTILLSGAVSGEEEVPDGVLGVLVRSAKEAPDILSHCAVRARNFGVLLCTCFDPKISEKLAADFANQWVEVRCKADGSLTVTACEKPASLEAEQAAAEAEHAKVYLTSVYRCFHLGLVFADRFSQRISSPIWITANFNFDIQFDFVRRFRRQRSAARRAWFLHRTGVVTLDQIGLKKLVKRLASHHSRDFQFLKHIKKHVKMSQELWPWKCSNCQRINKKTAVECALCRSHWSSGTRHRTQPQQQTYSDHAWEVWEAEDAAWNRQRAQSRSQSRSFSPRSRTKGKGGKSKAKGKKTKSGEGKNPPADKPQPSPFAPLAAEMPPWPSQEGATASLLPALPTAPTGVPNQEVAAMLRSAYSESNPMPQDVKEYIEKLEKETAKTVTKTLHSATTAMGKAQKTLAETLEAKKQHKARWTAHITEAIKTWQSQLQDYRKQQNTLQEVANKAKADIEQYKTSIQQLTTTVPGASLAAMPSMPMAAEVEDANQEVDNVDEKLQMRLQSVLRSCAESLGLELPTVPEELDVMEDLTKEDEEENARKRPRSLEPFGGSRPTGSLPDSKMS</sequence>
<dbReference type="PROSITE" id="PS01358">
    <property type="entry name" value="ZF_RANBP2_1"/>
    <property type="match status" value="1"/>
</dbReference>
<evidence type="ECO:0000256" key="7">
    <source>
        <dbReference type="ARBA" id="ARBA00022833"/>
    </source>
</evidence>
<dbReference type="InterPro" id="IPR001876">
    <property type="entry name" value="Znf_RanBP2"/>
</dbReference>
<organism evidence="14">
    <name type="scientific">Cladocopium goreaui</name>
    <dbReference type="NCBI Taxonomy" id="2562237"/>
    <lineage>
        <taxon>Eukaryota</taxon>
        <taxon>Sar</taxon>
        <taxon>Alveolata</taxon>
        <taxon>Dinophyceae</taxon>
        <taxon>Suessiales</taxon>
        <taxon>Symbiodiniaceae</taxon>
        <taxon>Cladocopium</taxon>
    </lineage>
</organism>
<evidence type="ECO:0000256" key="1">
    <source>
        <dbReference type="ARBA" id="ARBA00001946"/>
    </source>
</evidence>
<comment type="caution">
    <text evidence="14">The sequence shown here is derived from an EMBL/GenBank/DDBJ whole genome shotgun (WGS) entry which is preliminary data.</text>
</comment>
<dbReference type="InterPro" id="IPR056301">
    <property type="entry name" value="GWD-like_N_Ig"/>
</dbReference>
<keyword evidence="16" id="KW-1185">Reference proteome</keyword>
<dbReference type="Pfam" id="PF23166">
    <property type="entry name" value="Ig_N_CWD1"/>
    <property type="match status" value="1"/>
</dbReference>
<dbReference type="GO" id="GO:0016301">
    <property type="term" value="F:kinase activity"/>
    <property type="evidence" value="ECO:0007669"/>
    <property type="project" value="UniProtKB-KW"/>
</dbReference>
<evidence type="ECO:0000256" key="6">
    <source>
        <dbReference type="ARBA" id="ARBA00022777"/>
    </source>
</evidence>
<protein>
    <submittedName>
        <fullName evidence="15">Peptidylprolyl isomerase</fullName>
    </submittedName>
</protein>
<keyword evidence="5" id="KW-0863">Zinc-finger</keyword>
<dbReference type="EMBL" id="CAMXCT030002303">
    <property type="protein sequence ID" value="CAL4784520.1"/>
    <property type="molecule type" value="Genomic_DNA"/>
</dbReference>
<dbReference type="OrthoDB" id="6123450at2759"/>
<evidence type="ECO:0000259" key="13">
    <source>
        <dbReference type="PROSITE" id="PS01358"/>
    </source>
</evidence>
<evidence type="ECO:0000256" key="2">
    <source>
        <dbReference type="ARBA" id="ARBA00022679"/>
    </source>
</evidence>
<keyword evidence="15" id="KW-0413">Isomerase</keyword>
<accession>A0A9P1CUK2</accession>
<evidence type="ECO:0000256" key="9">
    <source>
        <dbReference type="ARBA" id="ARBA00022842"/>
    </source>
</evidence>
<keyword evidence="10" id="KW-0119">Carbohydrate metabolism</keyword>
<evidence type="ECO:0000256" key="4">
    <source>
        <dbReference type="ARBA" id="ARBA00022741"/>
    </source>
</evidence>
<evidence type="ECO:0000256" key="12">
    <source>
        <dbReference type="SAM" id="MobiDB-lite"/>
    </source>
</evidence>
<feature type="compositionally biased region" description="Low complexity" evidence="12">
    <location>
        <begin position="1378"/>
        <end position="1394"/>
    </location>
</feature>
<feature type="compositionally biased region" description="Acidic residues" evidence="12">
    <location>
        <begin position="1635"/>
        <end position="1650"/>
    </location>
</feature>
<evidence type="ECO:0000256" key="11">
    <source>
        <dbReference type="SAM" id="Coils"/>
    </source>
</evidence>
<dbReference type="GO" id="GO:0005524">
    <property type="term" value="F:ATP binding"/>
    <property type="evidence" value="ECO:0007669"/>
    <property type="project" value="UniProtKB-KW"/>
</dbReference>
<evidence type="ECO:0000256" key="3">
    <source>
        <dbReference type="ARBA" id="ARBA00022723"/>
    </source>
</evidence>
<evidence type="ECO:0000313" key="14">
    <source>
        <dbReference type="EMBL" id="CAI3997208.1"/>
    </source>
</evidence>
<keyword evidence="8" id="KW-0067">ATP-binding</keyword>
<gene>
    <name evidence="14" type="ORF">C1SCF055_LOCUS23614</name>
</gene>
<evidence type="ECO:0000256" key="8">
    <source>
        <dbReference type="ARBA" id="ARBA00022840"/>
    </source>
</evidence>
<dbReference type="Pfam" id="PF22973">
    <property type="entry name" value="GWD1_pHisD"/>
    <property type="match status" value="1"/>
</dbReference>
<keyword evidence="4" id="KW-0547">Nucleotide-binding</keyword>
<evidence type="ECO:0000256" key="10">
    <source>
        <dbReference type="ARBA" id="ARBA00023277"/>
    </source>
</evidence>
<proteinExistence type="predicted"/>
<dbReference type="GO" id="GO:0008270">
    <property type="term" value="F:zinc ion binding"/>
    <property type="evidence" value="ECO:0007669"/>
    <property type="project" value="UniProtKB-KW"/>
</dbReference>
<feature type="region of interest" description="Disordered" evidence="12">
    <location>
        <begin position="1631"/>
        <end position="1677"/>
    </location>
</feature>
<evidence type="ECO:0000313" key="15">
    <source>
        <dbReference type="EMBL" id="CAL4784520.1"/>
    </source>
</evidence>
<name>A0A9P1CUK2_9DINO</name>